<dbReference type="Proteomes" id="UP000306196">
    <property type="component" value="Unassembled WGS sequence"/>
</dbReference>
<dbReference type="GO" id="GO:0042802">
    <property type="term" value="F:identical protein binding"/>
    <property type="evidence" value="ECO:0007669"/>
    <property type="project" value="TreeGrafter"/>
</dbReference>
<dbReference type="InterPro" id="IPR015422">
    <property type="entry name" value="PyrdxlP-dep_Trfase_small"/>
</dbReference>
<comment type="cofactor">
    <cofactor evidence="1">
        <name>pyridoxal 5'-phosphate</name>
        <dbReference type="ChEBI" id="CHEBI:597326"/>
    </cofactor>
</comment>
<dbReference type="GO" id="GO:0030170">
    <property type="term" value="F:pyridoxal phosphate binding"/>
    <property type="evidence" value="ECO:0007669"/>
    <property type="project" value="InterPro"/>
</dbReference>
<evidence type="ECO:0000256" key="1">
    <source>
        <dbReference type="ARBA" id="ARBA00001933"/>
    </source>
</evidence>
<proteinExistence type="inferred from homology"/>
<dbReference type="InterPro" id="IPR049704">
    <property type="entry name" value="Aminotrans_3_PPA_site"/>
</dbReference>
<keyword evidence="3 6" id="KW-0808">Transferase</keyword>
<dbReference type="Gene3D" id="3.40.640.10">
    <property type="entry name" value="Type I PLP-dependent aspartate aminotransferase-like (Major domain)"/>
    <property type="match status" value="1"/>
</dbReference>
<keyword evidence="4 5" id="KW-0663">Pyridoxal phosphate</keyword>
<protein>
    <submittedName>
        <fullName evidence="6">Aminotransferase class III-fold pyridoxal phosphate-dependent enzyme</fullName>
    </submittedName>
</protein>
<dbReference type="PANTHER" id="PTHR11986">
    <property type="entry name" value="AMINOTRANSFERASE CLASS III"/>
    <property type="match status" value="1"/>
</dbReference>
<dbReference type="InterPro" id="IPR015421">
    <property type="entry name" value="PyrdxlP-dep_Trfase_major"/>
</dbReference>
<dbReference type="OrthoDB" id="9807885at2"/>
<evidence type="ECO:0000256" key="5">
    <source>
        <dbReference type="RuleBase" id="RU003560"/>
    </source>
</evidence>
<dbReference type="Gene3D" id="3.90.1150.10">
    <property type="entry name" value="Aspartate Aminotransferase, domain 1"/>
    <property type="match status" value="1"/>
</dbReference>
<dbReference type="PANTHER" id="PTHR11986:SF79">
    <property type="entry name" value="ACETYLORNITHINE AMINOTRANSFERASE, MITOCHONDRIAL"/>
    <property type="match status" value="1"/>
</dbReference>
<accession>A0A5R8KGY7</accession>
<evidence type="ECO:0000256" key="3">
    <source>
        <dbReference type="ARBA" id="ARBA00022679"/>
    </source>
</evidence>
<dbReference type="Pfam" id="PF00202">
    <property type="entry name" value="Aminotran_3"/>
    <property type="match status" value="1"/>
</dbReference>
<organism evidence="6 7">
    <name type="scientific">Phragmitibacter flavus</name>
    <dbReference type="NCBI Taxonomy" id="2576071"/>
    <lineage>
        <taxon>Bacteria</taxon>
        <taxon>Pseudomonadati</taxon>
        <taxon>Verrucomicrobiota</taxon>
        <taxon>Verrucomicrobiia</taxon>
        <taxon>Verrucomicrobiales</taxon>
        <taxon>Verrucomicrobiaceae</taxon>
        <taxon>Phragmitibacter</taxon>
    </lineage>
</organism>
<gene>
    <name evidence="6" type="ORF">FEM03_08315</name>
</gene>
<dbReference type="PROSITE" id="PS00600">
    <property type="entry name" value="AA_TRANSFER_CLASS_3"/>
    <property type="match status" value="1"/>
</dbReference>
<evidence type="ECO:0000313" key="7">
    <source>
        <dbReference type="Proteomes" id="UP000306196"/>
    </source>
</evidence>
<dbReference type="InterPro" id="IPR050103">
    <property type="entry name" value="Class-III_PLP-dep_AT"/>
</dbReference>
<keyword evidence="2 6" id="KW-0032">Aminotransferase</keyword>
<sequence length="423" mass="45257">MNDDLTSQYTIPNYRRYDFWPERGQGAYVWDRDGKKYLDFAGGVAVNPLGHCHPEVVAAVKGQVEKLIHVSNWFQIPQQGELAKVLVEEILQIPGKCFFGNSGAEANEGLIKLARRYGVLKTKADGSPRYEILTFTGSFHGRTFATMSATAQEKIHGGFGPLVPGFTYLPFNDVAALKAAVNENTVGILLEPVQGESGVNPATAEFLRAAAALRDEHDLVLLFDEIQCGLGRAGHTAGWRCIVPGDEIRPDGVSFAKSIGSGYALGAFWARDRSIGDAAGTSLSDILGAGSHGSTYGGSPLACVTALATLEVILRDKLPEHAQKMGAMIAETAGGWNLPALTAVRAFGFMIGFQLNVQRIEANEEFKASGQLASLWIAQKCLDAGLVSVPAGPKVIRWLAPLNTTEAEVAEGLEIFRGVLAAV</sequence>
<dbReference type="EMBL" id="VAUV01000005">
    <property type="protein sequence ID" value="TLD71517.1"/>
    <property type="molecule type" value="Genomic_DNA"/>
</dbReference>
<dbReference type="CDD" id="cd00610">
    <property type="entry name" value="OAT_like"/>
    <property type="match status" value="1"/>
</dbReference>
<dbReference type="AlphaFoldDB" id="A0A5R8KGY7"/>
<dbReference type="FunFam" id="3.40.640.10:FF:000004">
    <property type="entry name" value="Acetylornithine aminotransferase"/>
    <property type="match status" value="1"/>
</dbReference>
<dbReference type="InterPro" id="IPR005814">
    <property type="entry name" value="Aminotrans_3"/>
</dbReference>
<dbReference type="RefSeq" id="WP_138085730.1">
    <property type="nucleotide sequence ID" value="NZ_VAUV01000005.1"/>
</dbReference>
<evidence type="ECO:0000256" key="2">
    <source>
        <dbReference type="ARBA" id="ARBA00022576"/>
    </source>
</evidence>
<evidence type="ECO:0000313" key="6">
    <source>
        <dbReference type="EMBL" id="TLD71517.1"/>
    </source>
</evidence>
<comment type="caution">
    <text evidence="6">The sequence shown here is derived from an EMBL/GenBank/DDBJ whole genome shotgun (WGS) entry which is preliminary data.</text>
</comment>
<keyword evidence="7" id="KW-1185">Reference proteome</keyword>
<dbReference type="SUPFAM" id="SSF53383">
    <property type="entry name" value="PLP-dependent transferases"/>
    <property type="match status" value="1"/>
</dbReference>
<name>A0A5R8KGY7_9BACT</name>
<evidence type="ECO:0000256" key="4">
    <source>
        <dbReference type="ARBA" id="ARBA00022898"/>
    </source>
</evidence>
<comment type="similarity">
    <text evidence="5">Belongs to the class-III pyridoxal-phosphate-dependent aminotransferase family.</text>
</comment>
<reference evidence="6 7" key="1">
    <citation type="submission" date="2019-05" db="EMBL/GenBank/DDBJ databases">
        <title>Verrucobacter flavum gen. nov., sp. nov. a new member of the family Verrucomicrobiaceae.</title>
        <authorList>
            <person name="Szuroczki S."/>
            <person name="Abbaszade G."/>
            <person name="Szabo A."/>
            <person name="Felfoldi T."/>
            <person name="Schumann P."/>
            <person name="Boka K."/>
            <person name="Keki Z."/>
            <person name="Toumi M."/>
            <person name="Toth E."/>
        </authorList>
    </citation>
    <scope>NUCLEOTIDE SEQUENCE [LARGE SCALE GENOMIC DNA]</scope>
    <source>
        <strain evidence="6 7">MG-N-17</strain>
    </source>
</reference>
<dbReference type="InterPro" id="IPR015424">
    <property type="entry name" value="PyrdxlP-dep_Trfase"/>
</dbReference>
<dbReference type="GO" id="GO:0008483">
    <property type="term" value="F:transaminase activity"/>
    <property type="evidence" value="ECO:0007669"/>
    <property type="project" value="UniProtKB-KW"/>
</dbReference>